<dbReference type="Proteomes" id="UP000647424">
    <property type="component" value="Unassembled WGS sequence"/>
</dbReference>
<evidence type="ECO:0000256" key="1">
    <source>
        <dbReference type="ARBA" id="ARBA00010688"/>
    </source>
</evidence>
<dbReference type="EMBL" id="JACYFT010000003">
    <property type="protein sequence ID" value="MBD8051722.1"/>
    <property type="molecule type" value="Genomic_DNA"/>
</dbReference>
<comment type="caution">
    <text evidence="6">The sequence shown here is derived from an EMBL/GenBank/DDBJ whole genome shotgun (WGS) entry which is preliminary data.</text>
</comment>
<accession>A0A927FJP9</accession>
<evidence type="ECO:0000313" key="7">
    <source>
        <dbReference type="Proteomes" id="UP000647424"/>
    </source>
</evidence>
<sequence length="331" mass="35267">MSHYHLYAIGNALVDTEYEVSDALLAAMGVSKRHMTLIDNVQRTELLSHVQGLHARRTGGGSAGNTVVALAQLGGKAFYSCRVADDELGDFYARDLQSNGVATNLTHTAAPEGQTGSCMVLVTPDAERSMCTFLGATSQLDRQALHPQDIAKSKIYYMEGYLAASPTGLEAAVEGRQLAIQHGVQTALTLSDVSMINFCRAGLEAMIGDGLDYLFANEEEAQTWCGSTELADIIPRLQKMARTVCLTLGPRGSLVISGDHMVNVPAVPVKALDTNGAGDMFAGAFLYGVTHGMDQARSAALANRAAAEVVGQHGNRLTAERLQAILREFAH</sequence>
<keyword evidence="3 4" id="KW-0418">Kinase</keyword>
<dbReference type="GO" id="GO:0016301">
    <property type="term" value="F:kinase activity"/>
    <property type="evidence" value="ECO:0007669"/>
    <property type="project" value="UniProtKB-KW"/>
</dbReference>
<keyword evidence="7" id="KW-1185">Reference proteome</keyword>
<dbReference type="InterPro" id="IPR002173">
    <property type="entry name" value="Carboh/pur_kinase_PfkB_CS"/>
</dbReference>
<dbReference type="InterPro" id="IPR011611">
    <property type="entry name" value="PfkB_dom"/>
</dbReference>
<dbReference type="InterPro" id="IPR029056">
    <property type="entry name" value="Ribokinase-like"/>
</dbReference>
<dbReference type="RefSeq" id="WP_191820198.1">
    <property type="nucleotide sequence ID" value="NZ_JACYFT010000003.1"/>
</dbReference>
<proteinExistence type="inferred from homology"/>
<dbReference type="Gene3D" id="3.30.1110.10">
    <property type="match status" value="1"/>
</dbReference>
<dbReference type="CDD" id="cd01168">
    <property type="entry name" value="adenosine_kinase"/>
    <property type="match status" value="1"/>
</dbReference>
<dbReference type="InterPro" id="IPR002139">
    <property type="entry name" value="Ribo/fructo_kinase"/>
</dbReference>
<comment type="similarity">
    <text evidence="1 4">Belongs to the carbohydrate kinase PfkB family.</text>
</comment>
<dbReference type="Gene3D" id="3.40.1190.20">
    <property type="match status" value="1"/>
</dbReference>
<dbReference type="PANTHER" id="PTHR43320:SF3">
    <property type="entry name" value="CARBOHYDRATE KINASE PFKB DOMAIN-CONTAINING PROTEIN"/>
    <property type="match status" value="1"/>
</dbReference>
<keyword evidence="2 4" id="KW-0808">Transferase</keyword>
<dbReference type="PANTHER" id="PTHR43320">
    <property type="entry name" value="SUGAR KINASE"/>
    <property type="match status" value="1"/>
</dbReference>
<dbReference type="PROSITE" id="PS00584">
    <property type="entry name" value="PFKB_KINASES_2"/>
    <property type="match status" value="1"/>
</dbReference>
<dbReference type="PRINTS" id="PR00990">
    <property type="entry name" value="RIBOKINASE"/>
</dbReference>
<dbReference type="InterPro" id="IPR052700">
    <property type="entry name" value="Carb_kinase_PfkB-like"/>
</dbReference>
<name>A0A927FJP9_9BURK</name>
<gene>
    <name evidence="6" type="ORF">IC609_14340</name>
</gene>
<evidence type="ECO:0000256" key="4">
    <source>
        <dbReference type="RuleBase" id="RU003704"/>
    </source>
</evidence>
<organism evidence="6 7">
    <name type="scientific">Limnohabitans radicicola</name>
    <dbReference type="NCBI Taxonomy" id="2771427"/>
    <lineage>
        <taxon>Bacteria</taxon>
        <taxon>Pseudomonadati</taxon>
        <taxon>Pseudomonadota</taxon>
        <taxon>Betaproteobacteria</taxon>
        <taxon>Burkholderiales</taxon>
        <taxon>Comamonadaceae</taxon>
        <taxon>Limnohabitans</taxon>
    </lineage>
</organism>
<reference evidence="6" key="1">
    <citation type="submission" date="2020-09" db="EMBL/GenBank/DDBJ databases">
        <title>Genome seq and assembly of Limnohabitants sp.</title>
        <authorList>
            <person name="Chhetri G."/>
        </authorList>
    </citation>
    <scope>NUCLEOTIDE SEQUENCE</scope>
    <source>
        <strain evidence="6">JUR4</strain>
    </source>
</reference>
<feature type="domain" description="Carbohydrate kinase PfkB" evidence="5">
    <location>
        <begin position="37"/>
        <end position="317"/>
    </location>
</feature>
<evidence type="ECO:0000256" key="3">
    <source>
        <dbReference type="ARBA" id="ARBA00022777"/>
    </source>
</evidence>
<evidence type="ECO:0000256" key="2">
    <source>
        <dbReference type="ARBA" id="ARBA00022679"/>
    </source>
</evidence>
<dbReference type="SUPFAM" id="SSF53613">
    <property type="entry name" value="Ribokinase-like"/>
    <property type="match status" value="1"/>
</dbReference>
<protein>
    <submittedName>
        <fullName evidence="6">Adenosine kinase</fullName>
    </submittedName>
</protein>
<dbReference type="AlphaFoldDB" id="A0A927FJP9"/>
<evidence type="ECO:0000259" key="5">
    <source>
        <dbReference type="Pfam" id="PF00294"/>
    </source>
</evidence>
<dbReference type="Pfam" id="PF00294">
    <property type="entry name" value="PfkB"/>
    <property type="match status" value="1"/>
</dbReference>
<evidence type="ECO:0000313" key="6">
    <source>
        <dbReference type="EMBL" id="MBD8051722.1"/>
    </source>
</evidence>